<reference evidence="2 3" key="1">
    <citation type="submission" date="2021-01" db="EMBL/GenBank/DDBJ databases">
        <title>Draft genome sequence of Micromonospora sp. strain STR1_7.</title>
        <authorList>
            <person name="Karlyshev A."/>
            <person name="Jawad R."/>
        </authorList>
    </citation>
    <scope>NUCLEOTIDE SEQUENCE [LARGE SCALE GENOMIC DNA]</scope>
    <source>
        <strain evidence="2 3">STR1-7</strain>
    </source>
</reference>
<dbReference type="EMBL" id="JAEVHM010000097">
    <property type="protein sequence ID" value="MBM0233773.1"/>
    <property type="molecule type" value="Genomic_DNA"/>
</dbReference>
<evidence type="ECO:0000313" key="3">
    <source>
        <dbReference type="Proteomes" id="UP000601027"/>
    </source>
</evidence>
<accession>A0ABS1XX18</accession>
<protein>
    <submittedName>
        <fullName evidence="2">Catalase HPII</fullName>
    </submittedName>
</protein>
<dbReference type="SUPFAM" id="SSF52317">
    <property type="entry name" value="Class I glutamine amidotransferase-like"/>
    <property type="match status" value="1"/>
</dbReference>
<feature type="non-terminal residue" evidence="2">
    <location>
        <position position="1"/>
    </location>
</feature>
<feature type="domain" description="Large catalase C-terminal" evidence="1">
    <location>
        <begin position="11"/>
        <end position="79"/>
    </location>
</feature>
<dbReference type="InterPro" id="IPR029062">
    <property type="entry name" value="Class_I_gatase-like"/>
</dbReference>
<organism evidence="2 3">
    <name type="scientific">Micromonospora parastrephiae</name>
    <dbReference type="NCBI Taxonomy" id="2806101"/>
    <lineage>
        <taxon>Bacteria</taxon>
        <taxon>Bacillati</taxon>
        <taxon>Actinomycetota</taxon>
        <taxon>Actinomycetes</taxon>
        <taxon>Micromonosporales</taxon>
        <taxon>Micromonosporaceae</taxon>
        <taxon>Micromonospora</taxon>
    </lineage>
</organism>
<proteinExistence type="predicted"/>
<gene>
    <name evidence="2" type="ORF">JNW91_19105</name>
</gene>
<dbReference type="Gene3D" id="3.40.50.880">
    <property type="match status" value="1"/>
</dbReference>
<dbReference type="Pfam" id="PF18011">
    <property type="entry name" value="Catalase_C"/>
    <property type="match status" value="1"/>
</dbReference>
<sequence>RDAKAGRPGPAPVDPRVLLLVEECWRHAKTIGAWGAGVTVLEQAGVAGTPGIVSAGSGAEALTAVRQLMAAHRVWERFPATVA</sequence>
<dbReference type="Proteomes" id="UP000601027">
    <property type="component" value="Unassembled WGS sequence"/>
</dbReference>
<evidence type="ECO:0000259" key="1">
    <source>
        <dbReference type="Pfam" id="PF18011"/>
    </source>
</evidence>
<dbReference type="InterPro" id="IPR041399">
    <property type="entry name" value="Catalase_large_C"/>
</dbReference>
<evidence type="ECO:0000313" key="2">
    <source>
        <dbReference type="EMBL" id="MBM0233773.1"/>
    </source>
</evidence>
<comment type="caution">
    <text evidence="2">The sequence shown here is derived from an EMBL/GenBank/DDBJ whole genome shotgun (WGS) entry which is preliminary data.</text>
</comment>
<keyword evidence="3" id="KW-1185">Reference proteome</keyword>
<name>A0ABS1XX18_9ACTN</name>